<name>A0A146KQ91_LYGHE</name>
<dbReference type="AlphaFoldDB" id="A0A146KQ91"/>
<protein>
    <submittedName>
        <fullName evidence="2">Uncharacterized protein</fullName>
    </submittedName>
</protein>
<sequence length="122" mass="14301">CVYVWDGAHRHPHTDKYQQYRFPSTQQPLTIVYDPDPFLRMQWEALRQTVYTCMQRDKRFMVEICCAVCEASNIQVRILPPLSLLAQQCANSSTTALHTNQLLRDDTLEDPAIHIIKRNNRL</sequence>
<feature type="non-terminal residue" evidence="2">
    <location>
        <position position="1"/>
    </location>
</feature>
<gene>
    <name evidence="2" type="ORF">g.8034</name>
    <name evidence="1" type="ORF">g.8038</name>
</gene>
<organism evidence="2">
    <name type="scientific">Lygus hesperus</name>
    <name type="common">Western plant bug</name>
    <dbReference type="NCBI Taxonomy" id="30085"/>
    <lineage>
        <taxon>Eukaryota</taxon>
        <taxon>Metazoa</taxon>
        <taxon>Ecdysozoa</taxon>
        <taxon>Arthropoda</taxon>
        <taxon>Hexapoda</taxon>
        <taxon>Insecta</taxon>
        <taxon>Pterygota</taxon>
        <taxon>Neoptera</taxon>
        <taxon>Paraneoptera</taxon>
        <taxon>Hemiptera</taxon>
        <taxon>Heteroptera</taxon>
        <taxon>Panheteroptera</taxon>
        <taxon>Cimicomorpha</taxon>
        <taxon>Miridae</taxon>
        <taxon>Mirini</taxon>
        <taxon>Lygus</taxon>
    </lineage>
</organism>
<proteinExistence type="predicted"/>
<evidence type="ECO:0000313" key="1">
    <source>
        <dbReference type="EMBL" id="JAP97146.1"/>
    </source>
</evidence>
<evidence type="ECO:0000313" key="2">
    <source>
        <dbReference type="EMBL" id="JAP98682.1"/>
    </source>
</evidence>
<dbReference type="EMBL" id="GDHC01019946">
    <property type="protein sequence ID" value="JAP98682.1"/>
    <property type="molecule type" value="Transcribed_RNA"/>
</dbReference>
<dbReference type="EMBL" id="GDHC01021482">
    <property type="protein sequence ID" value="JAP97146.1"/>
    <property type="molecule type" value="Transcribed_RNA"/>
</dbReference>
<accession>A0A146KQ91</accession>
<reference evidence="2" key="1">
    <citation type="journal article" date="2016" name="Gigascience">
        <title>De novo construction of an expanded transcriptome assembly for the western tarnished plant bug, Lygus hesperus.</title>
        <authorList>
            <person name="Tassone E.E."/>
            <person name="Geib S.M."/>
            <person name="Hall B."/>
            <person name="Fabrick J.A."/>
            <person name="Brent C.S."/>
            <person name="Hull J.J."/>
        </authorList>
    </citation>
    <scope>NUCLEOTIDE SEQUENCE</scope>
</reference>